<dbReference type="KEGG" id="amah:DLM_2478"/>
<dbReference type="EMBL" id="AP018823">
    <property type="protein sequence ID" value="BBF86085.1"/>
    <property type="molecule type" value="Genomic_DNA"/>
</dbReference>
<dbReference type="Proteomes" id="UP000198290">
    <property type="component" value="Chromosome"/>
</dbReference>
<evidence type="ECO:0000313" key="1">
    <source>
        <dbReference type="EMBL" id="BBF86085.1"/>
    </source>
</evidence>
<accession>A0A3G9GF36</accession>
<dbReference type="AlphaFoldDB" id="A0A3G9GF36"/>
<dbReference type="RefSeq" id="WP_089086068.1">
    <property type="nucleotide sequence ID" value="NZ_AP018823.1"/>
</dbReference>
<reference evidence="2" key="3">
    <citation type="journal article" date="2017" name="Plant Physiol. Biochem.">
        <title>Differential oxidative and antioxidative response of duckweed Lemna minor toward plant growth promoting/inhibiting bacteria.</title>
        <authorList>
            <person name="Ishizawa H."/>
            <person name="Kuroda M."/>
            <person name="Morikawa M."/>
            <person name="Ike M."/>
        </authorList>
    </citation>
    <scope>NUCLEOTIDE SEQUENCE [LARGE SCALE GENOMIC DNA]</scope>
    <source>
        <strain evidence="2">H3</strain>
    </source>
</reference>
<protein>
    <submittedName>
        <fullName evidence="1">Uncharacterized protein</fullName>
    </submittedName>
</protein>
<proteinExistence type="predicted"/>
<keyword evidence="2" id="KW-1185">Reference proteome</keyword>
<organism evidence="1 2">
    <name type="scientific">Aquitalea magnusonii</name>
    <dbReference type="NCBI Taxonomy" id="332411"/>
    <lineage>
        <taxon>Bacteria</taxon>
        <taxon>Pseudomonadati</taxon>
        <taxon>Pseudomonadota</taxon>
        <taxon>Betaproteobacteria</taxon>
        <taxon>Neisseriales</taxon>
        <taxon>Chromobacteriaceae</taxon>
        <taxon>Aquitalea</taxon>
    </lineage>
</organism>
<dbReference type="OrthoDB" id="8557243at2"/>
<evidence type="ECO:0000313" key="2">
    <source>
        <dbReference type="Proteomes" id="UP000198290"/>
    </source>
</evidence>
<dbReference type="STRING" id="332411.VI06_02850"/>
<reference evidence="1 2" key="2">
    <citation type="journal article" date="2017" name="Genome Announc.">
        <title>Draft genome sequence of Aquitalea magnusonii strain H3, a plant growth-promoting bacterium of duckweed Lemna minor.</title>
        <authorList>
            <person name="Ishizawa H."/>
            <person name="Kuroda M."/>
            <person name="Ike M."/>
        </authorList>
    </citation>
    <scope>NUCLEOTIDE SEQUENCE [LARGE SCALE GENOMIC DNA]</scope>
    <source>
        <strain evidence="1 2">H3</strain>
    </source>
</reference>
<gene>
    <name evidence="1" type="ORF">DLM_2478</name>
</gene>
<reference evidence="2" key="1">
    <citation type="journal article" date="2017" name="Biotechnol. Biofuels">
        <title>Evaluation of environmental bacterial communities as a factor affecting the growth of duckweed Lemna minor.</title>
        <authorList>
            <person name="Ishizawa H."/>
            <person name="Kuroda M."/>
            <person name="Morikawa M."/>
            <person name="Ike M."/>
        </authorList>
    </citation>
    <scope>NUCLEOTIDE SEQUENCE [LARGE SCALE GENOMIC DNA]</scope>
    <source>
        <strain evidence="2">H3</strain>
    </source>
</reference>
<sequence>MLDWLWQKLGLDAASKQKKADLLQAIETVITGCDGRLKLLPGYQQRLLPGIGQTLDYLAGLPWQRIPPLELSLRSFATDRRLGLLFSSPLSLLLCLKGSAPLQAFFLSASQGDEAWAIMSMCKSENVRFGMVEHNGEICSDVAQQVVSFDQHRLIDPSASAEDLQQSTRHRGLAVLVAVIDRRIKLLQQMRLDLQAELGQIQLKLATFGHAGRVVIDATGGAGTVASLQLSDVQALRQREAAVQQQLQPLARLTELDGILEVVREVLEQPQGFFHVEAQTIYLNRMGVLHERLDADDVTALCYEQVVLGQLQPISRVLMPVYVQRQHVQELEQQFADELATLEQQQLQGGLF</sequence>
<name>A0A3G9GF36_9NEIS</name>